<accession>A0A1Y1YVX5</accession>
<evidence type="ECO:0000313" key="3">
    <source>
        <dbReference type="Proteomes" id="UP000193144"/>
    </source>
</evidence>
<keyword evidence="1" id="KW-1133">Transmembrane helix</keyword>
<protein>
    <submittedName>
        <fullName evidence="2">Uncharacterized protein</fullName>
    </submittedName>
</protein>
<evidence type="ECO:0000256" key="1">
    <source>
        <dbReference type="SAM" id="Phobius"/>
    </source>
</evidence>
<dbReference type="AlphaFoldDB" id="A0A1Y1YVX5"/>
<name>A0A1Y1YVX5_9PLEO</name>
<reference evidence="2 3" key="1">
    <citation type="submission" date="2016-07" db="EMBL/GenBank/DDBJ databases">
        <title>Pervasive Adenine N6-methylation of Active Genes in Fungi.</title>
        <authorList>
            <consortium name="DOE Joint Genome Institute"/>
            <person name="Mondo S.J."/>
            <person name="Dannebaum R.O."/>
            <person name="Kuo R.C."/>
            <person name="Labutti K."/>
            <person name="Haridas S."/>
            <person name="Kuo A."/>
            <person name="Salamov A."/>
            <person name="Ahrendt S.R."/>
            <person name="Lipzen A."/>
            <person name="Sullivan W."/>
            <person name="Andreopoulos W.B."/>
            <person name="Clum A."/>
            <person name="Lindquist E."/>
            <person name="Daum C."/>
            <person name="Ramamoorthy G.K."/>
            <person name="Gryganskyi A."/>
            <person name="Culley D."/>
            <person name="Magnuson J.K."/>
            <person name="James T.Y."/>
            <person name="O'Malley M.A."/>
            <person name="Stajich J.E."/>
            <person name="Spatafora J.W."/>
            <person name="Visel A."/>
            <person name="Grigoriev I.V."/>
        </authorList>
    </citation>
    <scope>NUCLEOTIDE SEQUENCE [LARGE SCALE GENOMIC DNA]</scope>
    <source>
        <strain evidence="2 3">CBS 115471</strain>
    </source>
</reference>
<feature type="transmembrane region" description="Helical" evidence="1">
    <location>
        <begin position="112"/>
        <end position="135"/>
    </location>
</feature>
<sequence length="149" mass="16643">MTSVLQKITAVHAPPPVLQLARLSTYSPTGKSKSYDDRRLISSEAVALINIELTRVPIYAFQDRHALLLCARFDAIVVGTDVPQQGPSSHSTTSLINVLQNRPWLRWCHFSILFHEMSLAIFRLICPACAAFLWLGRRPMSTSTRPSAL</sequence>
<evidence type="ECO:0000313" key="2">
    <source>
        <dbReference type="EMBL" id="ORY01984.1"/>
    </source>
</evidence>
<gene>
    <name evidence="2" type="ORF">BCR34DRAFT_574494</name>
</gene>
<keyword evidence="1" id="KW-0812">Transmembrane</keyword>
<comment type="caution">
    <text evidence="2">The sequence shown here is derived from an EMBL/GenBank/DDBJ whole genome shotgun (WGS) entry which is preliminary data.</text>
</comment>
<keyword evidence="3" id="KW-1185">Reference proteome</keyword>
<keyword evidence="1" id="KW-0472">Membrane</keyword>
<proteinExistence type="predicted"/>
<dbReference type="EMBL" id="MCFA01000163">
    <property type="protein sequence ID" value="ORY01984.1"/>
    <property type="molecule type" value="Genomic_DNA"/>
</dbReference>
<dbReference type="Proteomes" id="UP000193144">
    <property type="component" value="Unassembled WGS sequence"/>
</dbReference>
<organism evidence="2 3">
    <name type="scientific">Clohesyomyces aquaticus</name>
    <dbReference type="NCBI Taxonomy" id="1231657"/>
    <lineage>
        <taxon>Eukaryota</taxon>
        <taxon>Fungi</taxon>
        <taxon>Dikarya</taxon>
        <taxon>Ascomycota</taxon>
        <taxon>Pezizomycotina</taxon>
        <taxon>Dothideomycetes</taxon>
        <taxon>Pleosporomycetidae</taxon>
        <taxon>Pleosporales</taxon>
        <taxon>Lindgomycetaceae</taxon>
        <taxon>Clohesyomyces</taxon>
    </lineage>
</organism>